<dbReference type="EMBL" id="SMTF01000001">
    <property type="protein sequence ID" value="TDK28352.1"/>
    <property type="molecule type" value="Genomic_DNA"/>
</dbReference>
<gene>
    <name evidence="2" type="ORF">E2F46_00155</name>
</gene>
<evidence type="ECO:0000256" key="1">
    <source>
        <dbReference type="SAM" id="MobiDB-lite"/>
    </source>
</evidence>
<protein>
    <submittedName>
        <fullName evidence="2">Uncharacterized protein</fullName>
    </submittedName>
</protein>
<reference evidence="2 3" key="1">
    <citation type="submission" date="2019-03" db="EMBL/GenBank/DDBJ databases">
        <title>Luteimonas zhaokaii sp.nov., isolated from the rectal contents of Plateau pika in Yushu, Qinghai Province, China.</title>
        <authorList>
            <person name="Zhang G."/>
        </authorList>
    </citation>
    <scope>NUCLEOTIDE SEQUENCE [LARGE SCALE GENOMIC DNA]</scope>
    <source>
        <strain evidence="2 3">B9</strain>
    </source>
</reference>
<organism evidence="2 3">
    <name type="scientific">Luteimonas aestuarii</name>
    <dbReference type="NCBI Taxonomy" id="453837"/>
    <lineage>
        <taxon>Bacteria</taxon>
        <taxon>Pseudomonadati</taxon>
        <taxon>Pseudomonadota</taxon>
        <taxon>Gammaproteobacteria</taxon>
        <taxon>Lysobacterales</taxon>
        <taxon>Lysobacteraceae</taxon>
        <taxon>Luteimonas</taxon>
    </lineage>
</organism>
<comment type="caution">
    <text evidence="2">The sequence shown here is derived from an EMBL/GenBank/DDBJ whole genome shotgun (WGS) entry which is preliminary data.</text>
</comment>
<proteinExistence type="predicted"/>
<feature type="region of interest" description="Disordered" evidence="1">
    <location>
        <begin position="1"/>
        <end position="22"/>
    </location>
</feature>
<dbReference type="Proteomes" id="UP000294796">
    <property type="component" value="Unassembled WGS sequence"/>
</dbReference>
<sequence>MASVATSGCDRTADASGAGFSDGFASGYAEKCVLRAPAESRRWSNAAYTRGYADGVETGKTACRGEVARQGRPDPGEVQVVAHAPADRR</sequence>
<dbReference type="AlphaFoldDB" id="A0A4R5U3R3"/>
<accession>A0A4R5U3R3</accession>
<evidence type="ECO:0000313" key="2">
    <source>
        <dbReference type="EMBL" id="TDK28352.1"/>
    </source>
</evidence>
<keyword evidence="3" id="KW-1185">Reference proteome</keyword>
<feature type="region of interest" description="Disordered" evidence="1">
    <location>
        <begin position="66"/>
        <end position="89"/>
    </location>
</feature>
<evidence type="ECO:0000313" key="3">
    <source>
        <dbReference type="Proteomes" id="UP000294796"/>
    </source>
</evidence>
<feature type="compositionally biased region" description="Basic and acidic residues" evidence="1">
    <location>
        <begin position="66"/>
        <end position="75"/>
    </location>
</feature>
<name>A0A4R5U3R3_9GAMM</name>